<comment type="caution">
    <text evidence="2">The sequence shown here is derived from an EMBL/GenBank/DDBJ whole genome shotgun (WGS) entry which is preliminary data.</text>
</comment>
<feature type="compositionally biased region" description="Basic and acidic residues" evidence="1">
    <location>
        <begin position="19"/>
        <end position="48"/>
    </location>
</feature>
<feature type="compositionally biased region" description="Polar residues" evidence="1">
    <location>
        <begin position="225"/>
        <end position="251"/>
    </location>
</feature>
<evidence type="ECO:0000313" key="3">
    <source>
        <dbReference type="Proteomes" id="UP001360953"/>
    </source>
</evidence>
<feature type="compositionally biased region" description="Polar residues" evidence="1">
    <location>
        <begin position="129"/>
        <end position="143"/>
    </location>
</feature>
<gene>
    <name evidence="2" type="ORF">J3D65DRAFT_617219</name>
</gene>
<dbReference type="PANTHER" id="PTHR28186">
    <property type="entry name" value="MEIOTICALLY UP-REGULATED GENE 9 PROTEIN"/>
    <property type="match status" value="1"/>
</dbReference>
<reference evidence="2 3" key="1">
    <citation type="submission" date="2024-04" db="EMBL/GenBank/DDBJ databases">
        <title>Phyllosticta paracitricarpa is synonymous to the EU quarantine fungus P. citricarpa based on phylogenomic analyses.</title>
        <authorList>
            <consortium name="Lawrence Berkeley National Laboratory"/>
            <person name="Van ingen-buijs V.A."/>
            <person name="Van westerhoven A.C."/>
            <person name="Haridas S."/>
            <person name="Skiadas P."/>
            <person name="Martin F."/>
            <person name="Groenewald J.Z."/>
            <person name="Crous P.W."/>
            <person name="Seidl M.F."/>
        </authorList>
    </citation>
    <scope>NUCLEOTIDE SEQUENCE [LARGE SCALE GENOMIC DNA]</scope>
    <source>
        <strain evidence="2 3">CPC 17464</strain>
    </source>
</reference>
<accession>A0ABR1M0P7</accession>
<feature type="compositionally biased region" description="Basic residues" evidence="1">
    <location>
        <begin position="1"/>
        <end position="12"/>
    </location>
</feature>
<dbReference type="RefSeq" id="XP_066657959.1">
    <property type="nucleotide sequence ID" value="XM_066799534.1"/>
</dbReference>
<dbReference type="EMBL" id="JBBPEH010000003">
    <property type="protein sequence ID" value="KAK7541028.1"/>
    <property type="molecule type" value="Genomic_DNA"/>
</dbReference>
<evidence type="ECO:0000256" key="1">
    <source>
        <dbReference type="SAM" id="MobiDB-lite"/>
    </source>
</evidence>
<feature type="compositionally biased region" description="Basic and acidic residues" evidence="1">
    <location>
        <begin position="108"/>
        <end position="128"/>
    </location>
</feature>
<dbReference type="PANTHER" id="PTHR28186:SF1">
    <property type="entry name" value="MEIOTICALLY UP-REGULATED GENE 9 PROTEIN"/>
    <property type="match status" value="1"/>
</dbReference>
<keyword evidence="3" id="KW-1185">Reference proteome</keyword>
<dbReference type="Pfam" id="PF10295">
    <property type="entry name" value="DUF2406"/>
    <property type="match status" value="1"/>
</dbReference>
<organism evidence="2 3">
    <name type="scientific">Phyllosticta citribraziliensis</name>
    <dbReference type="NCBI Taxonomy" id="989973"/>
    <lineage>
        <taxon>Eukaryota</taxon>
        <taxon>Fungi</taxon>
        <taxon>Dikarya</taxon>
        <taxon>Ascomycota</taxon>
        <taxon>Pezizomycotina</taxon>
        <taxon>Dothideomycetes</taxon>
        <taxon>Dothideomycetes incertae sedis</taxon>
        <taxon>Botryosphaeriales</taxon>
        <taxon>Phyllostictaceae</taxon>
        <taxon>Phyllosticta</taxon>
    </lineage>
</organism>
<dbReference type="GeneID" id="92032440"/>
<sequence>MDARHQHQRPRSKSGFSFKSEKSDKSHDSKSDNVKRPKIRDLRETPAEKHKRHLSGNTKANPNAAMEEAQPIAQQLEAATLGSLRAIQHKDEHGNPISDPDLSNPTRSRWERPLDTIRKFEQQIDGEYKQSSNPEFSGYTSRRSSYHGGGYDPHRYNVNNGSRAGFYGSAPAPAARINDPWSPAPVQGPPRNRYGQRMVAPDYPRQPMPGQGLYPGHAYQHSRDTVNTGLSNSSGEHWPNSTDPSSENSSIERGPVPPVKDPHEAFAFQGFGGAPAVDDYDYGNQASYGAPPVGGNGVYYPPTMAHAPPNGYSHMARMGDGPPEQPISPHVNTNGPVSRQEVSAHPPPPPEKRKSWFKRRFSKE</sequence>
<feature type="region of interest" description="Disordered" evidence="1">
    <location>
        <begin position="1"/>
        <end position="364"/>
    </location>
</feature>
<dbReference type="Proteomes" id="UP001360953">
    <property type="component" value="Unassembled WGS sequence"/>
</dbReference>
<name>A0ABR1M0P7_9PEZI</name>
<feature type="compositionally biased region" description="Basic residues" evidence="1">
    <location>
        <begin position="355"/>
        <end position="364"/>
    </location>
</feature>
<feature type="compositionally biased region" description="Polar residues" evidence="1">
    <location>
        <begin position="330"/>
        <end position="341"/>
    </location>
</feature>
<evidence type="ECO:0000313" key="2">
    <source>
        <dbReference type="EMBL" id="KAK7541028.1"/>
    </source>
</evidence>
<proteinExistence type="predicted"/>
<protein>
    <submittedName>
        <fullName evidence="2">Uncharacterized protein</fullName>
    </submittedName>
</protein>
<dbReference type="InterPro" id="IPR018809">
    <property type="entry name" value="DUF2406"/>
</dbReference>